<dbReference type="EMBL" id="FOKG01000025">
    <property type="protein sequence ID" value="SFB60307.1"/>
    <property type="molecule type" value="Genomic_DNA"/>
</dbReference>
<dbReference type="RefSeq" id="WP_091678094.1">
    <property type="nucleotide sequence ID" value="NZ_FOKG01000025.1"/>
</dbReference>
<dbReference type="Proteomes" id="UP000243799">
    <property type="component" value="Unassembled WGS sequence"/>
</dbReference>
<keyword evidence="2" id="KW-1185">Reference proteome</keyword>
<dbReference type="CDD" id="cd00565">
    <property type="entry name" value="Ubl_ThiS"/>
    <property type="match status" value="1"/>
</dbReference>
<dbReference type="Gene3D" id="3.10.20.30">
    <property type="match status" value="1"/>
</dbReference>
<gene>
    <name evidence="1" type="ORF">SAMN05216266_12542</name>
</gene>
<dbReference type="Pfam" id="PF02597">
    <property type="entry name" value="ThiS"/>
    <property type="match status" value="1"/>
</dbReference>
<name>A0A1I1CD23_9PSEU</name>
<dbReference type="InterPro" id="IPR003749">
    <property type="entry name" value="ThiS/MoaD-like"/>
</dbReference>
<sequence>MRAKVNGTEREFADDSTVAEVLAEVGANQRGVAVALDGEVVRRGSWAEVVVSPGAHIEILTAVQGG</sequence>
<evidence type="ECO:0000313" key="1">
    <source>
        <dbReference type="EMBL" id="SFB60307.1"/>
    </source>
</evidence>
<dbReference type="InterPro" id="IPR016155">
    <property type="entry name" value="Mopterin_synth/thiamin_S_b"/>
</dbReference>
<dbReference type="InterPro" id="IPR012675">
    <property type="entry name" value="Beta-grasp_dom_sf"/>
</dbReference>
<dbReference type="SUPFAM" id="SSF54285">
    <property type="entry name" value="MoaD/ThiS"/>
    <property type="match status" value="1"/>
</dbReference>
<dbReference type="OrthoDB" id="163636at2"/>
<protein>
    <submittedName>
        <fullName evidence="1">Sulfur carrier protein</fullName>
    </submittedName>
</protein>
<dbReference type="PANTHER" id="PTHR34472">
    <property type="entry name" value="SULFUR CARRIER PROTEIN THIS"/>
    <property type="match status" value="1"/>
</dbReference>
<reference evidence="2" key="1">
    <citation type="submission" date="2016-10" db="EMBL/GenBank/DDBJ databases">
        <authorList>
            <person name="Varghese N."/>
            <person name="Submissions S."/>
        </authorList>
    </citation>
    <scope>NUCLEOTIDE SEQUENCE [LARGE SCALE GENOMIC DNA]</scope>
    <source>
        <strain evidence="2">CGMCC 4.3568</strain>
    </source>
</reference>
<dbReference type="InterPro" id="IPR010035">
    <property type="entry name" value="Thi_S"/>
</dbReference>
<evidence type="ECO:0000313" key="2">
    <source>
        <dbReference type="Proteomes" id="UP000243799"/>
    </source>
</evidence>
<accession>A0A1I1CD23</accession>
<organism evidence="1 2">
    <name type="scientific">Amycolatopsis marina</name>
    <dbReference type="NCBI Taxonomy" id="490629"/>
    <lineage>
        <taxon>Bacteria</taxon>
        <taxon>Bacillati</taxon>
        <taxon>Actinomycetota</taxon>
        <taxon>Actinomycetes</taxon>
        <taxon>Pseudonocardiales</taxon>
        <taxon>Pseudonocardiaceae</taxon>
        <taxon>Amycolatopsis</taxon>
    </lineage>
</organism>
<dbReference type="STRING" id="490629.SAMN05216266_12542"/>
<dbReference type="NCBIfam" id="TIGR01683">
    <property type="entry name" value="thiS"/>
    <property type="match status" value="1"/>
</dbReference>
<proteinExistence type="predicted"/>
<dbReference type="PANTHER" id="PTHR34472:SF1">
    <property type="entry name" value="SULFUR CARRIER PROTEIN THIS"/>
    <property type="match status" value="1"/>
</dbReference>
<dbReference type="AlphaFoldDB" id="A0A1I1CD23"/>